<dbReference type="InterPro" id="IPR013324">
    <property type="entry name" value="RNA_pol_sigma_r3/r4-like"/>
</dbReference>
<dbReference type="InterPro" id="IPR014284">
    <property type="entry name" value="RNA_pol_sigma-70_dom"/>
</dbReference>
<evidence type="ECO:0000259" key="6">
    <source>
        <dbReference type="Pfam" id="PF08281"/>
    </source>
</evidence>
<name>R6U5W6_9BACT</name>
<dbReference type="InterPro" id="IPR013249">
    <property type="entry name" value="RNA_pol_sigma70_r4_t2"/>
</dbReference>
<evidence type="ECO:0000313" key="7">
    <source>
        <dbReference type="EMBL" id="CDC75471.1"/>
    </source>
</evidence>
<dbReference type="InterPro" id="IPR036388">
    <property type="entry name" value="WH-like_DNA-bd_sf"/>
</dbReference>
<organism evidence="7 9">
    <name type="scientific">Candidatus Colimorpha enterica</name>
    <dbReference type="NCBI Taxonomy" id="3083063"/>
    <lineage>
        <taxon>Bacteria</taxon>
        <taxon>Pseudomonadati</taxon>
        <taxon>Bacteroidota</taxon>
        <taxon>Bacteroidia</taxon>
        <taxon>Bacteroidales</taxon>
        <taxon>Candidatus Colimorpha</taxon>
    </lineage>
</organism>
<dbReference type="Pfam" id="PF04542">
    <property type="entry name" value="Sigma70_r2"/>
    <property type="match status" value="1"/>
</dbReference>
<reference evidence="7" key="1">
    <citation type="submission" date="2012-11" db="EMBL/GenBank/DDBJ databases">
        <title>Dependencies among metagenomic species, viruses, plasmids and units of genetic variation.</title>
        <authorList>
            <person name="Nielsen H.B."/>
            <person name="Almeida M."/>
            <person name="Juncker A.S."/>
            <person name="Rasmussen S."/>
            <person name="Li J."/>
            <person name="Sunagawa S."/>
            <person name="Plichta D."/>
            <person name="Gautier L."/>
            <person name="Le Chatelier E."/>
            <person name="Peletier E."/>
            <person name="Bonde I."/>
            <person name="Nielsen T."/>
            <person name="Manichanh C."/>
            <person name="Arumugam M."/>
            <person name="Batto J."/>
            <person name="Santos M.B.Q.D."/>
            <person name="Blom N."/>
            <person name="Borruel N."/>
            <person name="Burgdorf K.S."/>
            <person name="Boumezbeur F."/>
            <person name="Casellas F."/>
            <person name="Dore J."/>
            <person name="Guarner F."/>
            <person name="Hansen T."/>
            <person name="Hildebrand F."/>
            <person name="Kaas R.S."/>
            <person name="Kennedy S."/>
            <person name="Kristiansen K."/>
            <person name="Kultima J.R."/>
            <person name="Leonard P."/>
            <person name="Levenez F."/>
            <person name="Lund O."/>
            <person name="Moumen B."/>
            <person name="Le Paslier D."/>
            <person name="Pons N."/>
            <person name="Pedersen O."/>
            <person name="Prifti E."/>
            <person name="Qin J."/>
            <person name="Raes J."/>
            <person name="Tap J."/>
            <person name="Tims S."/>
            <person name="Ussery D.W."/>
            <person name="Yamada T."/>
            <person name="MetaHit consortium"/>
            <person name="Renault P."/>
            <person name="Sicheritz-Ponten T."/>
            <person name="Bork P."/>
            <person name="Wang J."/>
            <person name="Brunak S."/>
            <person name="Ehrlich S.D."/>
        </authorList>
    </citation>
    <scope>NUCLEOTIDE SEQUENCE [LARGE SCALE GENOMIC DNA]</scope>
</reference>
<dbReference type="PANTHER" id="PTHR43133">
    <property type="entry name" value="RNA POLYMERASE ECF-TYPE SIGMA FACTO"/>
    <property type="match status" value="1"/>
</dbReference>
<evidence type="ECO:0000313" key="8">
    <source>
        <dbReference type="EMBL" id="MCI5756596.1"/>
    </source>
</evidence>
<dbReference type="InterPro" id="IPR007627">
    <property type="entry name" value="RNA_pol_sigma70_r2"/>
</dbReference>
<dbReference type="NCBIfam" id="TIGR02937">
    <property type="entry name" value="sigma70-ECF"/>
    <property type="match status" value="1"/>
</dbReference>
<dbReference type="PANTHER" id="PTHR43133:SF51">
    <property type="entry name" value="RNA POLYMERASE SIGMA FACTOR"/>
    <property type="match status" value="1"/>
</dbReference>
<accession>R6U5W6</accession>
<evidence type="ECO:0000256" key="3">
    <source>
        <dbReference type="ARBA" id="ARBA00023082"/>
    </source>
</evidence>
<reference evidence="8 10" key="2">
    <citation type="submission" date="2022-03" db="EMBL/GenBank/DDBJ databases">
        <title>Metagenome-assembled genomes from swine fecal metagenomes.</title>
        <authorList>
            <person name="Holman D.B."/>
            <person name="Kommadath A."/>
        </authorList>
    </citation>
    <scope>NUCLEOTIDE SEQUENCE [LARGE SCALE GENOMIC DNA]</scope>
    <source>
        <strain evidence="8">SUG147</strain>
    </source>
</reference>
<protein>
    <submittedName>
        <fullName evidence="7">RNA polymerase sigma-24 subunit RpoE</fullName>
    </submittedName>
    <submittedName>
        <fullName evidence="8">Sigma-70 family RNA polymerase sigma factor</fullName>
    </submittedName>
</protein>
<dbReference type="Gene3D" id="1.10.1740.10">
    <property type="match status" value="1"/>
</dbReference>
<evidence type="ECO:0000256" key="1">
    <source>
        <dbReference type="ARBA" id="ARBA00010641"/>
    </source>
</evidence>
<sequence>MCDNIPDSVIKRAASGDSGAMNEIITFYQKLVYNIACSMLRDGNDALDASQEVFIKIYRHIGEFRFDSSFSTWVYRITRNTVTDICRQKTRRTETPLEDTMTDDGECRIPDPSMAVDEIAEADERKRMLYRAIDSLSENHRNVIVLYHFCGRSYEDIAAILGIGIGTVKSRLNRAKAELKKILTERNFFA</sequence>
<dbReference type="Proteomes" id="UP001139365">
    <property type="component" value="Unassembled WGS sequence"/>
</dbReference>
<dbReference type="Pfam" id="PF08281">
    <property type="entry name" value="Sigma70_r4_2"/>
    <property type="match status" value="1"/>
</dbReference>
<comment type="caution">
    <text evidence="7">The sequence shown here is derived from an EMBL/GenBank/DDBJ whole genome shotgun (WGS) entry which is preliminary data.</text>
</comment>
<evidence type="ECO:0000313" key="9">
    <source>
        <dbReference type="Proteomes" id="UP000017938"/>
    </source>
</evidence>
<evidence type="ECO:0000256" key="2">
    <source>
        <dbReference type="ARBA" id="ARBA00023015"/>
    </source>
</evidence>
<evidence type="ECO:0000256" key="4">
    <source>
        <dbReference type="ARBA" id="ARBA00023163"/>
    </source>
</evidence>
<dbReference type="AlphaFoldDB" id="R6U5W6"/>
<keyword evidence="4" id="KW-0804">Transcription</keyword>
<dbReference type="InterPro" id="IPR013325">
    <property type="entry name" value="RNA_pol_sigma_r2"/>
</dbReference>
<dbReference type="SUPFAM" id="SSF88659">
    <property type="entry name" value="Sigma3 and sigma4 domains of RNA polymerase sigma factors"/>
    <property type="match status" value="1"/>
</dbReference>
<evidence type="ECO:0000259" key="5">
    <source>
        <dbReference type="Pfam" id="PF04542"/>
    </source>
</evidence>
<dbReference type="GO" id="GO:0003677">
    <property type="term" value="F:DNA binding"/>
    <property type="evidence" value="ECO:0007669"/>
    <property type="project" value="InterPro"/>
</dbReference>
<keyword evidence="2" id="KW-0805">Transcription regulation</keyword>
<dbReference type="Gene3D" id="1.10.10.10">
    <property type="entry name" value="Winged helix-like DNA-binding domain superfamily/Winged helix DNA-binding domain"/>
    <property type="match status" value="1"/>
</dbReference>
<dbReference type="EMBL" id="CBFW010000298">
    <property type="protein sequence ID" value="CDC75471.1"/>
    <property type="molecule type" value="Genomic_DNA"/>
</dbReference>
<proteinExistence type="inferred from homology"/>
<dbReference type="GO" id="GO:0006352">
    <property type="term" value="P:DNA-templated transcription initiation"/>
    <property type="evidence" value="ECO:0007669"/>
    <property type="project" value="InterPro"/>
</dbReference>
<gene>
    <name evidence="7" type="ORF">BN580_01844</name>
    <name evidence="8" type="ORF">MR241_09935</name>
</gene>
<keyword evidence="3" id="KW-0731">Sigma factor</keyword>
<dbReference type="Proteomes" id="UP000017938">
    <property type="component" value="Unassembled WGS sequence"/>
</dbReference>
<evidence type="ECO:0000313" key="10">
    <source>
        <dbReference type="Proteomes" id="UP001139365"/>
    </source>
</evidence>
<dbReference type="GO" id="GO:0016987">
    <property type="term" value="F:sigma factor activity"/>
    <property type="evidence" value="ECO:0007669"/>
    <property type="project" value="UniProtKB-KW"/>
</dbReference>
<comment type="similarity">
    <text evidence="1">Belongs to the sigma-70 factor family. ECF subfamily.</text>
</comment>
<feature type="domain" description="RNA polymerase sigma-70 region 2" evidence="5">
    <location>
        <begin position="28"/>
        <end position="92"/>
    </location>
</feature>
<dbReference type="EMBL" id="JALEMU010000166">
    <property type="protein sequence ID" value="MCI5756596.1"/>
    <property type="molecule type" value="Genomic_DNA"/>
</dbReference>
<dbReference type="STRING" id="1263015.BN580_01844"/>
<dbReference type="InterPro" id="IPR039425">
    <property type="entry name" value="RNA_pol_sigma-70-like"/>
</dbReference>
<dbReference type="SUPFAM" id="SSF88946">
    <property type="entry name" value="Sigma2 domain of RNA polymerase sigma factors"/>
    <property type="match status" value="1"/>
</dbReference>
<feature type="domain" description="RNA polymerase sigma factor 70 region 4 type 2" evidence="6">
    <location>
        <begin position="127"/>
        <end position="179"/>
    </location>
</feature>
<dbReference type="CDD" id="cd06171">
    <property type="entry name" value="Sigma70_r4"/>
    <property type="match status" value="1"/>
</dbReference>